<accession>A0ABQ3VMW7</accession>
<name>A0ABQ3VMW7_9CHLR</name>
<dbReference type="EMBL" id="BNJJ01000015">
    <property type="protein sequence ID" value="GHO87135.1"/>
    <property type="molecule type" value="Genomic_DNA"/>
</dbReference>
<reference evidence="1 2" key="1">
    <citation type="journal article" date="2021" name="Int. J. Syst. Evol. Microbiol.">
        <title>Reticulibacter mediterranei gen. nov., sp. nov., within the new family Reticulibacteraceae fam. nov., and Ktedonospora formicarum gen. nov., sp. nov., Ktedonobacter robiniae sp. nov., Dictyobacter formicarum sp. nov. and Dictyobacter arantiisoli sp. nov., belonging to the class Ktedonobacteria.</title>
        <authorList>
            <person name="Yabe S."/>
            <person name="Zheng Y."/>
            <person name="Wang C.M."/>
            <person name="Sakai Y."/>
            <person name="Abe K."/>
            <person name="Yokota A."/>
            <person name="Donadio S."/>
            <person name="Cavaletti L."/>
            <person name="Monciardini P."/>
        </authorList>
    </citation>
    <scope>NUCLEOTIDE SEQUENCE [LARGE SCALE GENOMIC DNA]</scope>
    <source>
        <strain evidence="1 2">SOSP1-9</strain>
    </source>
</reference>
<dbReference type="Proteomes" id="UP000635565">
    <property type="component" value="Unassembled WGS sequence"/>
</dbReference>
<gene>
    <name evidence="1" type="ORF">KSZ_51410</name>
</gene>
<comment type="caution">
    <text evidence="1">The sequence shown here is derived from an EMBL/GenBank/DDBJ whole genome shotgun (WGS) entry which is preliminary data.</text>
</comment>
<organism evidence="1 2">
    <name type="scientific">Dictyobacter formicarum</name>
    <dbReference type="NCBI Taxonomy" id="2778368"/>
    <lineage>
        <taxon>Bacteria</taxon>
        <taxon>Bacillati</taxon>
        <taxon>Chloroflexota</taxon>
        <taxon>Ktedonobacteria</taxon>
        <taxon>Ktedonobacterales</taxon>
        <taxon>Dictyobacteraceae</taxon>
        <taxon>Dictyobacter</taxon>
    </lineage>
</organism>
<protein>
    <submittedName>
        <fullName evidence="1">Uncharacterized protein</fullName>
    </submittedName>
</protein>
<evidence type="ECO:0000313" key="2">
    <source>
        <dbReference type="Proteomes" id="UP000635565"/>
    </source>
</evidence>
<evidence type="ECO:0000313" key="1">
    <source>
        <dbReference type="EMBL" id="GHO87135.1"/>
    </source>
</evidence>
<proteinExistence type="predicted"/>
<sequence length="53" mass="5986">MQMSQWDALSTKNILGNGWRAGYQEIGPSGSEEDTQKPDMKQVKALCVYPIKR</sequence>
<keyword evidence="2" id="KW-1185">Reference proteome</keyword>